<accession>A0A6J3LU66</accession>
<dbReference type="PANTHER" id="PTHR24304:SF2">
    <property type="entry name" value="24-HYDROXYCHOLESTEROL 7-ALPHA-HYDROXYLASE"/>
    <property type="match status" value="1"/>
</dbReference>
<dbReference type="GO" id="GO:0020037">
    <property type="term" value="F:heme binding"/>
    <property type="evidence" value="ECO:0007669"/>
    <property type="project" value="InterPro"/>
</dbReference>
<sequence length="516" mass="58318">MTALEFLPTSNPWALAAVVTLLSLCSLVYWLAQRPAFPRNAPPMIKGGNFPVFGAGLRFFKERWDFHRQAAIDSKGQPFSYYVGPHPVIGMTGEQNRKLFFEHKGFNFSNAYTTLFGGGGQIREDTAARATSDGAGSEAGDASGFALYFNRRLIAMLKGNVIRKGLPNLLKDTRARLDELARDSRGITDPFDSIYRIVFQLTMRTVAAREICEDDALREQCLRHFEMLDESTSALGVMYPWLPLLSTAKRNYAGARLYMVFNNLITDRKKHNRTEDDAMQYLLDQGDNVVDIITFVLGSLFAGQLNSGINAAYLLCFLGRDPHWKGKVIEEIHTVADKYSPDATKPLVDRLMDVPLEAWEGEFPVVDICLKDSIRLNLPGTAFRQNLSGQDIPLDKEGRTVVPHGAFMTYASGDMFYNPDIYPNPEQWDPARYLPERAEDKKEQYSWTGWGVARHPCLGMRFAKLEMSMIVSFFVAYFPDFHLSDSKGVKSDFIPLGDRNNLTAKKPRENVYLKYQ</sequence>
<dbReference type="OrthoDB" id="1055148at2759"/>
<evidence type="ECO:0000256" key="6">
    <source>
        <dbReference type="PIRSR" id="PIRSR602403-1"/>
    </source>
</evidence>
<evidence type="ECO:0000256" key="4">
    <source>
        <dbReference type="ARBA" id="ARBA00022723"/>
    </source>
</evidence>
<dbReference type="PANTHER" id="PTHR24304">
    <property type="entry name" value="CYTOCHROME P450 FAMILY 7"/>
    <property type="match status" value="1"/>
</dbReference>
<keyword evidence="8" id="KW-1185">Reference proteome</keyword>
<proteinExistence type="inferred from homology"/>
<gene>
    <name evidence="9" type="ORF">K489DRAFT_435294</name>
</gene>
<dbReference type="InterPro" id="IPR001128">
    <property type="entry name" value="Cyt_P450"/>
</dbReference>
<dbReference type="AlphaFoldDB" id="A0A6J3LU66"/>
<dbReference type="Gene3D" id="1.10.630.10">
    <property type="entry name" value="Cytochrome P450"/>
    <property type="match status" value="1"/>
</dbReference>
<evidence type="ECO:0000313" key="9">
    <source>
        <dbReference type="RefSeq" id="XP_033455198.1"/>
    </source>
</evidence>
<keyword evidence="3 6" id="KW-0349">Heme</keyword>
<reference evidence="9" key="1">
    <citation type="submission" date="2020-01" db="EMBL/GenBank/DDBJ databases">
        <authorList>
            <consortium name="DOE Joint Genome Institute"/>
            <person name="Haridas S."/>
            <person name="Albert R."/>
            <person name="Binder M."/>
            <person name="Bloem J."/>
            <person name="Labutti K."/>
            <person name="Salamov A."/>
            <person name="Andreopoulos B."/>
            <person name="Baker S.E."/>
            <person name="Barry K."/>
            <person name="Bills G."/>
            <person name="Bluhm B.H."/>
            <person name="Cannon C."/>
            <person name="Castanera R."/>
            <person name="Culley D.E."/>
            <person name="Daum C."/>
            <person name="Ezra D."/>
            <person name="Gonzalez J.B."/>
            <person name="Henrissat B."/>
            <person name="Kuo A."/>
            <person name="Liang C."/>
            <person name="Lipzen A."/>
            <person name="Lutzoni F."/>
            <person name="Magnuson J."/>
            <person name="Mondo S."/>
            <person name="Nolan M."/>
            <person name="Ohm R."/>
            <person name="Pangilinan J."/>
            <person name="Park H.-J."/>
            <person name="Ramirez L."/>
            <person name="Alfaro M."/>
            <person name="Sun H."/>
            <person name="Tritt A."/>
            <person name="Yoshinaga Y."/>
            <person name="Zwiers L.-H."/>
            <person name="Turgeon B.G."/>
            <person name="Goodwin S.B."/>
            <person name="Spatafora J.W."/>
            <person name="Crous P.W."/>
            <person name="Grigoriev I.V."/>
        </authorList>
    </citation>
    <scope>NUCLEOTIDE SEQUENCE</scope>
    <source>
        <strain evidence="9">CBS 342.82</strain>
    </source>
</reference>
<comment type="similarity">
    <text evidence="2">Belongs to the cytochrome P450 family.</text>
</comment>
<keyword evidence="7" id="KW-0812">Transmembrane</keyword>
<dbReference type="Pfam" id="PF00067">
    <property type="entry name" value="p450"/>
    <property type="match status" value="1"/>
</dbReference>
<evidence type="ECO:0000256" key="2">
    <source>
        <dbReference type="ARBA" id="ARBA00010617"/>
    </source>
</evidence>
<dbReference type="InterPro" id="IPR036396">
    <property type="entry name" value="Cyt_P450_sf"/>
</dbReference>
<dbReference type="GO" id="GO:0016705">
    <property type="term" value="F:oxidoreductase activity, acting on paired donors, with incorporation or reduction of molecular oxygen"/>
    <property type="evidence" value="ECO:0007669"/>
    <property type="project" value="InterPro"/>
</dbReference>
<evidence type="ECO:0000256" key="7">
    <source>
        <dbReference type="SAM" id="Phobius"/>
    </source>
</evidence>
<keyword evidence="4 6" id="KW-0479">Metal-binding</keyword>
<comment type="cofactor">
    <cofactor evidence="1 6">
        <name>heme</name>
        <dbReference type="ChEBI" id="CHEBI:30413"/>
    </cofactor>
</comment>
<dbReference type="PRINTS" id="PR00465">
    <property type="entry name" value="EP450IV"/>
</dbReference>
<feature type="transmembrane region" description="Helical" evidence="7">
    <location>
        <begin position="12"/>
        <end position="32"/>
    </location>
</feature>
<reference evidence="9" key="3">
    <citation type="submission" date="2025-08" db="UniProtKB">
        <authorList>
            <consortium name="RefSeq"/>
        </authorList>
    </citation>
    <scope>IDENTIFICATION</scope>
    <source>
        <strain evidence="9">CBS 342.82</strain>
    </source>
</reference>
<evidence type="ECO:0000256" key="1">
    <source>
        <dbReference type="ARBA" id="ARBA00001971"/>
    </source>
</evidence>
<keyword evidence="5 6" id="KW-0408">Iron</keyword>
<dbReference type="GeneID" id="54366393"/>
<protein>
    <submittedName>
        <fullName evidence="9">Cytochrome P450 6A1</fullName>
    </submittedName>
</protein>
<dbReference type="RefSeq" id="XP_033455198.1">
    <property type="nucleotide sequence ID" value="XM_033608593.1"/>
</dbReference>
<dbReference type="Proteomes" id="UP000504637">
    <property type="component" value="Unplaced"/>
</dbReference>
<keyword evidence="7" id="KW-1133">Transmembrane helix</keyword>
<dbReference type="InterPro" id="IPR002403">
    <property type="entry name" value="Cyt_P450_E_grp-IV"/>
</dbReference>
<dbReference type="InterPro" id="IPR050529">
    <property type="entry name" value="CYP450_sterol_14alpha_dmase"/>
</dbReference>
<organism evidence="9">
    <name type="scientific">Dissoconium aciculare CBS 342.82</name>
    <dbReference type="NCBI Taxonomy" id="1314786"/>
    <lineage>
        <taxon>Eukaryota</taxon>
        <taxon>Fungi</taxon>
        <taxon>Dikarya</taxon>
        <taxon>Ascomycota</taxon>
        <taxon>Pezizomycotina</taxon>
        <taxon>Dothideomycetes</taxon>
        <taxon>Dothideomycetidae</taxon>
        <taxon>Mycosphaerellales</taxon>
        <taxon>Dissoconiaceae</taxon>
        <taxon>Dissoconium</taxon>
    </lineage>
</organism>
<dbReference type="GO" id="GO:0005506">
    <property type="term" value="F:iron ion binding"/>
    <property type="evidence" value="ECO:0007669"/>
    <property type="project" value="InterPro"/>
</dbReference>
<evidence type="ECO:0000313" key="8">
    <source>
        <dbReference type="Proteomes" id="UP000504637"/>
    </source>
</evidence>
<reference evidence="9" key="2">
    <citation type="submission" date="2020-04" db="EMBL/GenBank/DDBJ databases">
        <authorList>
            <consortium name="NCBI Genome Project"/>
        </authorList>
    </citation>
    <scope>NUCLEOTIDE SEQUENCE</scope>
    <source>
        <strain evidence="9">CBS 342.82</strain>
    </source>
</reference>
<dbReference type="SUPFAM" id="SSF48264">
    <property type="entry name" value="Cytochrome P450"/>
    <property type="match status" value="1"/>
</dbReference>
<evidence type="ECO:0000256" key="3">
    <source>
        <dbReference type="ARBA" id="ARBA00022617"/>
    </source>
</evidence>
<feature type="binding site" description="axial binding residue" evidence="6">
    <location>
        <position position="457"/>
    </location>
    <ligand>
        <name>heme</name>
        <dbReference type="ChEBI" id="CHEBI:30413"/>
    </ligand>
    <ligandPart>
        <name>Fe</name>
        <dbReference type="ChEBI" id="CHEBI:18248"/>
    </ligandPart>
</feature>
<dbReference type="GO" id="GO:0004497">
    <property type="term" value="F:monooxygenase activity"/>
    <property type="evidence" value="ECO:0007669"/>
    <property type="project" value="InterPro"/>
</dbReference>
<evidence type="ECO:0000256" key="5">
    <source>
        <dbReference type="ARBA" id="ARBA00023004"/>
    </source>
</evidence>
<keyword evidence="7" id="KW-0472">Membrane</keyword>
<name>A0A6J3LU66_9PEZI</name>